<feature type="compositionally biased region" description="Basic and acidic residues" evidence="4">
    <location>
        <begin position="663"/>
        <end position="678"/>
    </location>
</feature>
<dbReference type="PANTHER" id="PTHR16193:SF0">
    <property type="entry name" value="TETRATRICOPEPTIDE REPEAT PROTEIN 27"/>
    <property type="match status" value="1"/>
</dbReference>
<comment type="caution">
    <text evidence="6">The sequence shown here is derived from an EMBL/GenBank/DDBJ whole genome shotgun (WGS) entry which is preliminary data.</text>
</comment>
<feature type="region of interest" description="Disordered" evidence="4">
    <location>
        <begin position="663"/>
        <end position="683"/>
    </location>
</feature>
<dbReference type="InterPro" id="IPR044244">
    <property type="entry name" value="TTC27/Emw1"/>
</dbReference>
<feature type="transmembrane region" description="Helical" evidence="5">
    <location>
        <begin position="301"/>
        <end position="319"/>
    </location>
</feature>
<reference evidence="6" key="1">
    <citation type="submission" date="2021-01" db="EMBL/GenBank/DDBJ databases">
        <authorList>
            <person name="Li R."/>
            <person name="Bekaert M."/>
        </authorList>
    </citation>
    <scope>NUCLEOTIDE SEQUENCE</scope>
    <source>
        <strain evidence="6">Farmed</strain>
    </source>
</reference>
<feature type="transmembrane region" description="Helical" evidence="5">
    <location>
        <begin position="7"/>
        <end position="32"/>
    </location>
</feature>
<feature type="transmembrane region" description="Helical" evidence="5">
    <location>
        <begin position="264"/>
        <end position="289"/>
    </location>
</feature>
<dbReference type="Gene3D" id="1.25.40.10">
    <property type="entry name" value="Tetratricopeptide repeat domain"/>
    <property type="match status" value="1"/>
</dbReference>
<dbReference type="InterPro" id="IPR011990">
    <property type="entry name" value="TPR-like_helical_dom_sf"/>
</dbReference>
<dbReference type="Pfam" id="PF13181">
    <property type="entry name" value="TPR_8"/>
    <property type="match status" value="1"/>
</dbReference>
<dbReference type="Proteomes" id="UP000597762">
    <property type="component" value="Unassembled WGS sequence"/>
</dbReference>
<evidence type="ECO:0000256" key="1">
    <source>
        <dbReference type="ARBA" id="ARBA00022737"/>
    </source>
</evidence>
<name>A0A812D3X3_ACAPH</name>
<evidence type="ECO:0000313" key="7">
    <source>
        <dbReference type="Proteomes" id="UP000597762"/>
    </source>
</evidence>
<dbReference type="AlphaFoldDB" id="A0A812D3X3"/>
<evidence type="ECO:0000256" key="2">
    <source>
        <dbReference type="ARBA" id="ARBA00022803"/>
    </source>
</evidence>
<organism evidence="6 7">
    <name type="scientific">Acanthosepion pharaonis</name>
    <name type="common">Pharaoh cuttlefish</name>
    <name type="synonym">Sepia pharaonis</name>
    <dbReference type="NCBI Taxonomy" id="158019"/>
    <lineage>
        <taxon>Eukaryota</taxon>
        <taxon>Metazoa</taxon>
        <taxon>Spiralia</taxon>
        <taxon>Lophotrochozoa</taxon>
        <taxon>Mollusca</taxon>
        <taxon>Cephalopoda</taxon>
        <taxon>Coleoidea</taxon>
        <taxon>Decapodiformes</taxon>
        <taxon>Sepiida</taxon>
        <taxon>Sepiina</taxon>
        <taxon>Sepiidae</taxon>
        <taxon>Acanthosepion</taxon>
    </lineage>
</organism>
<keyword evidence="5" id="KW-0472">Membrane</keyword>
<keyword evidence="7" id="KW-1185">Reference proteome</keyword>
<gene>
    <name evidence="6" type="ORF">SPHA_46155</name>
</gene>
<evidence type="ECO:0000313" key="6">
    <source>
        <dbReference type="EMBL" id="CAE1286706.1"/>
    </source>
</evidence>
<dbReference type="PANTHER" id="PTHR16193">
    <property type="entry name" value="TETRATRICOPEPTIDE REPEAT PROTEIN 27"/>
    <property type="match status" value="1"/>
</dbReference>
<dbReference type="OrthoDB" id="1936594at2759"/>
<comment type="similarity">
    <text evidence="3">Belongs to the TTC27 family.</text>
</comment>
<evidence type="ECO:0000256" key="5">
    <source>
        <dbReference type="SAM" id="Phobius"/>
    </source>
</evidence>
<feature type="transmembrane region" description="Helical" evidence="5">
    <location>
        <begin position="211"/>
        <end position="244"/>
    </location>
</feature>
<evidence type="ECO:0000256" key="4">
    <source>
        <dbReference type="SAM" id="MobiDB-lite"/>
    </source>
</evidence>
<keyword evidence="5" id="KW-1133">Transmembrane helix</keyword>
<accession>A0A812D3X3</accession>
<dbReference type="SUPFAM" id="SSF48452">
    <property type="entry name" value="TPR-like"/>
    <property type="match status" value="1"/>
</dbReference>
<sequence length="1210" mass="141705">MTKLRCLLFTFLSFCLFSLILFFLSFCLFFILSYFHYIPFYLFVIFLLFASFFCLSFFTSLFFHLSFFTSLFFHLSFFHLFYFFASLFHFYPLSLFTDVTFHFFYTFLLSFCSFLSIYLFVLFCLFFCSPFFDFCHFSFPFCFFHFTLFHFTLFHRFSSCCIPLFLSLFTFSPHFIFYPFCVFLFPFFSCFHFVLFTPFFIFFSPVPFCPFFFFIFCPFFDFVLFISFFIFFHFSFFFFTPFSFCPFHPVSFCPFFVPFSFCPFHPVFILSFFTLFHFVLFTPFSFCPFHPVFILSFSPRFHFVLFTPFSFCPFHPVFILSFSPLFSFCPFHPVFILSFSPLFSFCPFHPRFSFCPFHPVFILSFSPRFHFVLFTPFSFCPFHPVFILSFSPLSVTSDIPDVIEDLLNTNYIGVIENLFARDVLGENLNKVTPSNIENAIKDNVKTLITNKPENSLKVLAVGVACLQFYVQNNWTGPFITSSPLKKYYDMWSSSITIKEEDLNEQIFSALSMDGEEVYKLSKHMSCFFLAKCVLIGCQDMLQHLWSYDWWLIRIINIYQQLLDDKSPSLKSLALATLDKMFSKLSVFEGDQQRDLKIRFELETAYIFLQFYEYRKAHEHFKSACKIANLDVSLTGALGKRTRFQTKEVSQILLRVTRIPKDNKDCDHSNDKENSDTLDKSMLPKNLAHDDDTLLESIQFTDLIIEPSVYLTPLEQAVVLGLMEDRRRSEASQEKLTNEQLIAYLSFVLSQPQEWCIQTTALYLRSFLEKSSARMLDRSLRQVEELQTTLSWEKPPTQARMSLVYCTQIPSFWVLKKQLAMLLLKLGAIGSACDILEQLEMWESVIVCYQQMGKMEKAETLIREQLAIKETPNLLCFLGDITRNMDCYIKAWELSNHKSARSQRCLGYLYFGKEDWDNCLACFERSLKINALQVPLWFTYGCASLAAQKYDLAVKAFHRCVMIDYDNYEAWGNLATAYVKLKKKKKAFTVLQDAIKCSYDNWMLWENYLIIGIDCGEFSEVIRAYHRLMDLRDKWLDIEVLTILVHAIKENLPDAKSKPAADLLPKVLELFGRITSKITSHDMVWKLYADLVSLQKDYDPEKVVLYLQKSYKCATQKQGWEKEIDKCLENGKKAIELADAHLKFSETAKHSTISVQTLSSAKFMLRGILTSIKKHQTEPITGELNPAVKEICSKIEAAITVVISKLTLAQM</sequence>
<protein>
    <submittedName>
        <fullName evidence="6">Tetratricopeptide repeat protein 27</fullName>
    </submittedName>
</protein>
<dbReference type="InterPro" id="IPR019734">
    <property type="entry name" value="TPR_rpt"/>
</dbReference>
<keyword evidence="1" id="KW-0677">Repeat</keyword>
<proteinExistence type="inferred from homology"/>
<keyword evidence="2" id="KW-0802">TPR repeat</keyword>
<keyword evidence="5" id="KW-0812">Transmembrane</keyword>
<feature type="transmembrane region" description="Helical" evidence="5">
    <location>
        <begin position="71"/>
        <end position="91"/>
    </location>
</feature>
<feature type="transmembrane region" description="Helical" evidence="5">
    <location>
        <begin position="103"/>
        <end position="127"/>
    </location>
</feature>
<dbReference type="SMART" id="SM00028">
    <property type="entry name" value="TPR"/>
    <property type="match status" value="4"/>
</dbReference>
<dbReference type="EMBL" id="CAHIKZ030002423">
    <property type="protein sequence ID" value="CAE1286706.1"/>
    <property type="molecule type" value="Genomic_DNA"/>
</dbReference>
<feature type="transmembrane region" description="Helical" evidence="5">
    <location>
        <begin position="38"/>
        <end position="59"/>
    </location>
</feature>
<feature type="transmembrane region" description="Helical" evidence="5">
    <location>
        <begin position="175"/>
        <end position="204"/>
    </location>
</feature>
<evidence type="ECO:0000256" key="3">
    <source>
        <dbReference type="ARBA" id="ARBA00024020"/>
    </source>
</evidence>
<feature type="transmembrane region" description="Helical" evidence="5">
    <location>
        <begin position="134"/>
        <end position="155"/>
    </location>
</feature>